<dbReference type="Proteomes" id="UP000782610">
    <property type="component" value="Unassembled WGS sequence"/>
</dbReference>
<feature type="domain" description="Methyltransferase type 12" evidence="1">
    <location>
        <begin position="75"/>
        <end position="171"/>
    </location>
</feature>
<dbReference type="Pfam" id="PF08242">
    <property type="entry name" value="Methyltransf_12"/>
    <property type="match status" value="1"/>
</dbReference>
<organism evidence="2 3">
    <name type="scientific">Devosia nanyangense</name>
    <dbReference type="NCBI Taxonomy" id="1228055"/>
    <lineage>
        <taxon>Bacteria</taxon>
        <taxon>Pseudomonadati</taxon>
        <taxon>Pseudomonadota</taxon>
        <taxon>Alphaproteobacteria</taxon>
        <taxon>Hyphomicrobiales</taxon>
        <taxon>Devosiaceae</taxon>
        <taxon>Devosia</taxon>
    </lineage>
</organism>
<sequence>MSKQIDEMLATNAAQKRYYEVASGREVSTENSGATNLWRRLRERALGAVKVSTSSKALTPLHRQWMGDLSNLKVLELGVGTGSALSVELATAAREYIALDLSQQRIDKLAKKLAKGGGGEPRLYVADFLSASEFPEADFDIIYALSVFHHFEHFEAFLDLVDRKLAKGGRVITYDPVQIWWPIRALRAIYRPFQTDSEWEHPFDAASLRAIEGRFDVVACQGLLTRAKWAAIIAVLAPKLGARLGQKWHADDMARSTTPRSLRRSLHASYLLRKRETH</sequence>
<dbReference type="GO" id="GO:0008168">
    <property type="term" value="F:methyltransferase activity"/>
    <property type="evidence" value="ECO:0007669"/>
    <property type="project" value="UniProtKB-KW"/>
</dbReference>
<dbReference type="Gene3D" id="3.40.50.150">
    <property type="entry name" value="Vaccinia Virus protein VP39"/>
    <property type="match status" value="1"/>
</dbReference>
<comment type="caution">
    <text evidence="2">The sequence shown here is derived from an EMBL/GenBank/DDBJ whole genome shotgun (WGS) entry which is preliminary data.</text>
</comment>
<evidence type="ECO:0000313" key="2">
    <source>
        <dbReference type="EMBL" id="MBI4922540.1"/>
    </source>
</evidence>
<protein>
    <submittedName>
        <fullName evidence="2">Class I SAM-dependent methyltransferase</fullName>
    </submittedName>
</protein>
<dbReference type="GO" id="GO:0032259">
    <property type="term" value="P:methylation"/>
    <property type="evidence" value="ECO:0007669"/>
    <property type="project" value="UniProtKB-KW"/>
</dbReference>
<evidence type="ECO:0000313" key="3">
    <source>
        <dbReference type="Proteomes" id="UP000782610"/>
    </source>
</evidence>
<keyword evidence="2" id="KW-0808">Transferase</keyword>
<dbReference type="PANTHER" id="PTHR42912">
    <property type="entry name" value="METHYLTRANSFERASE"/>
    <property type="match status" value="1"/>
</dbReference>
<proteinExistence type="predicted"/>
<gene>
    <name evidence="2" type="ORF">HY834_12395</name>
</gene>
<reference evidence="2" key="1">
    <citation type="submission" date="2020-07" db="EMBL/GenBank/DDBJ databases">
        <title>Huge and variable diversity of episymbiotic CPR bacteria and DPANN archaea in groundwater ecosystems.</title>
        <authorList>
            <person name="He C.Y."/>
            <person name="Keren R."/>
            <person name="Whittaker M."/>
            <person name="Farag I.F."/>
            <person name="Doudna J."/>
            <person name="Cate J.H.D."/>
            <person name="Banfield J.F."/>
        </authorList>
    </citation>
    <scope>NUCLEOTIDE SEQUENCE</scope>
    <source>
        <strain evidence="2">NC_groundwater_1586_Pr3_B-0.1um_66_15</strain>
    </source>
</reference>
<accession>A0A933L566</accession>
<dbReference type="CDD" id="cd02440">
    <property type="entry name" value="AdoMet_MTases"/>
    <property type="match status" value="1"/>
</dbReference>
<dbReference type="InterPro" id="IPR013217">
    <property type="entry name" value="Methyltransf_12"/>
</dbReference>
<dbReference type="InterPro" id="IPR029063">
    <property type="entry name" value="SAM-dependent_MTases_sf"/>
</dbReference>
<name>A0A933L566_9HYPH</name>
<dbReference type="PANTHER" id="PTHR42912:SF93">
    <property type="entry name" value="N6-ADENOSINE-METHYLTRANSFERASE TMT1A"/>
    <property type="match status" value="1"/>
</dbReference>
<dbReference type="SUPFAM" id="SSF53335">
    <property type="entry name" value="S-adenosyl-L-methionine-dependent methyltransferases"/>
    <property type="match status" value="1"/>
</dbReference>
<keyword evidence="2" id="KW-0489">Methyltransferase</keyword>
<dbReference type="AlphaFoldDB" id="A0A933L566"/>
<dbReference type="InterPro" id="IPR050508">
    <property type="entry name" value="Methyltransf_Superfamily"/>
</dbReference>
<dbReference type="EMBL" id="JACRAF010000033">
    <property type="protein sequence ID" value="MBI4922540.1"/>
    <property type="molecule type" value="Genomic_DNA"/>
</dbReference>
<evidence type="ECO:0000259" key="1">
    <source>
        <dbReference type="Pfam" id="PF08242"/>
    </source>
</evidence>